<protein>
    <submittedName>
        <fullName evidence="1">Uncharacterized protein</fullName>
    </submittedName>
</protein>
<proteinExistence type="predicted"/>
<reference evidence="1" key="1">
    <citation type="submission" date="2008-06" db="EMBL/GenBank/DDBJ databases">
        <title>Complete sequence of Chlorobium phaeobacteroides BS1.</title>
        <authorList>
            <consortium name="US DOE Joint Genome Institute"/>
            <person name="Lucas S."/>
            <person name="Copeland A."/>
            <person name="Lapidus A."/>
            <person name="Glavina del Rio T."/>
            <person name="Dalin E."/>
            <person name="Tice H."/>
            <person name="Bruce D."/>
            <person name="Goodwin L."/>
            <person name="Pitluck S."/>
            <person name="Schmutz J."/>
            <person name="Larimer F."/>
            <person name="Land M."/>
            <person name="Hauser L."/>
            <person name="Kyrpides N."/>
            <person name="Ovchinnikova G."/>
            <person name="Li T."/>
            <person name="Liu Z."/>
            <person name="Zhao F."/>
            <person name="Overmann J."/>
            <person name="Bryant D.A."/>
            <person name="Richardson P."/>
        </authorList>
    </citation>
    <scope>NUCLEOTIDE SEQUENCE [LARGE SCALE GENOMIC DNA]</scope>
    <source>
        <strain evidence="1">BS1</strain>
    </source>
</reference>
<evidence type="ECO:0000313" key="1">
    <source>
        <dbReference type="EMBL" id="ACE03203.1"/>
    </source>
</evidence>
<dbReference type="KEGG" id="cpb:Cphamn1_0234"/>
<gene>
    <name evidence="1" type="ordered locus">Cphamn1_0234</name>
</gene>
<sequence>MASKSEKTPKKLKEIRIEQDSNLTPEEVREEVVVEQPEEVRELQIEIPPDMDVSEDEIKKITAETANELLDTISGERAAVRRINSRIQQKIRIQEYQSIRKNDIIKQIWRGQQ</sequence>
<dbReference type="HOGENOM" id="CLU_2129022_0_0_10"/>
<dbReference type="AlphaFoldDB" id="B3EKM5"/>
<dbReference type="STRING" id="331678.Cphamn1_0234"/>
<dbReference type="EMBL" id="CP001101">
    <property type="protein sequence ID" value="ACE03203.1"/>
    <property type="molecule type" value="Genomic_DNA"/>
</dbReference>
<organism evidence="1">
    <name type="scientific">Chlorobium phaeobacteroides (strain BS1)</name>
    <dbReference type="NCBI Taxonomy" id="331678"/>
    <lineage>
        <taxon>Bacteria</taxon>
        <taxon>Pseudomonadati</taxon>
        <taxon>Chlorobiota</taxon>
        <taxon>Chlorobiia</taxon>
        <taxon>Chlorobiales</taxon>
        <taxon>Chlorobiaceae</taxon>
        <taxon>Chlorobium/Pelodictyon group</taxon>
        <taxon>Chlorobium</taxon>
    </lineage>
</organism>
<name>B3EKM5_CHLPB</name>
<accession>B3EKM5</accession>